<keyword evidence="2" id="KW-0812">Transmembrane</keyword>
<feature type="transmembrane region" description="Helical" evidence="2">
    <location>
        <begin position="38"/>
        <end position="59"/>
    </location>
</feature>
<protein>
    <recommendedName>
        <fullName evidence="5">LGFP repeat-containing protein</fullName>
    </recommendedName>
</protein>
<comment type="caution">
    <text evidence="3">The sequence shown here is derived from an EMBL/GenBank/DDBJ whole genome shotgun (WGS) entry which is preliminary data.</text>
</comment>
<reference evidence="3 4" key="1">
    <citation type="journal article" date="2008" name="Int. J. Syst. Evol. Microbiol.">
        <title>Description of Roseateles aquatilis sp. nov. and Roseateles terrae sp. nov., in the class Betaproteobacteria, and emended description of the genus Roseateles.</title>
        <authorList>
            <person name="Gomila M."/>
            <person name="Bowien B."/>
            <person name="Falsen E."/>
            <person name="Moore E.R."/>
            <person name="Lalucat J."/>
        </authorList>
    </citation>
    <scope>NUCLEOTIDE SEQUENCE [LARGE SCALE GENOMIC DNA]</scope>
    <source>
        <strain evidence="3 4">CCUG 48205</strain>
    </source>
</reference>
<evidence type="ECO:0000313" key="3">
    <source>
        <dbReference type="EMBL" id="OWQ93739.1"/>
    </source>
</evidence>
<accession>A0A246JNJ3</accession>
<evidence type="ECO:0008006" key="5">
    <source>
        <dbReference type="Google" id="ProtNLM"/>
    </source>
</evidence>
<dbReference type="EMBL" id="NIOF01000001">
    <property type="protein sequence ID" value="OWQ93739.1"/>
    <property type="molecule type" value="Genomic_DNA"/>
</dbReference>
<keyword evidence="2" id="KW-0472">Membrane</keyword>
<name>A0A246JNJ3_9BURK</name>
<evidence type="ECO:0000313" key="4">
    <source>
        <dbReference type="Proteomes" id="UP000197468"/>
    </source>
</evidence>
<proteinExistence type="predicted"/>
<sequence>MAGGRGAARAGDAPRRRQPPERLKEQAMRHGHFAGRSLTLWFSLFVATGAIAAAVYGAIGDKYNALGRENGPLGPALTDEANAPHGGRFNTFRNGYIYWHPDVGAFAVWGAIGAKWNQLGRVEYGYPITDELTTPDQRGRYNHFRAIQLPGKPESSIYWTPQTGAVAVYGAIRDKWASEGWERGRVGYPTADETADGAFRRTTFERGFIRWSAGTGAEVIPTGLAPHEGGGFAGNVVNGLVAYADLPTGGRAELFRDPTLFSPSELCARFLNQPGLDDTLRNALLSRIRPKLPRGFGIHSQSNHALGKSCAARAELWSRSVSIRLVVPHNRLFVRVTTPDGFPGGLDPNFAVTYDLVVRTSITFPDTVAGSVVQGPITVQGLNVSEPQTHSITGNLAIAVNDLIGFLGGPDLFAAMRQGGVAQMSGVNTGTAQLNQKLAQLRSSVPAGTRIDLMPEADLVAVVATTRPAPPGPR</sequence>
<dbReference type="Proteomes" id="UP000197468">
    <property type="component" value="Unassembled WGS sequence"/>
</dbReference>
<evidence type="ECO:0000256" key="1">
    <source>
        <dbReference type="SAM" id="MobiDB-lite"/>
    </source>
</evidence>
<dbReference type="InterPro" id="IPR013207">
    <property type="entry name" value="LGFP"/>
</dbReference>
<feature type="compositionally biased region" description="Basic and acidic residues" evidence="1">
    <location>
        <begin position="12"/>
        <end position="25"/>
    </location>
</feature>
<organism evidence="3 4">
    <name type="scientific">Roseateles aquatilis</name>
    <dbReference type="NCBI Taxonomy" id="431061"/>
    <lineage>
        <taxon>Bacteria</taxon>
        <taxon>Pseudomonadati</taxon>
        <taxon>Pseudomonadota</taxon>
        <taxon>Betaproteobacteria</taxon>
        <taxon>Burkholderiales</taxon>
        <taxon>Sphaerotilaceae</taxon>
        <taxon>Roseateles</taxon>
    </lineage>
</organism>
<keyword evidence="2" id="KW-1133">Transmembrane helix</keyword>
<gene>
    <name evidence="3" type="ORF">CDN99_04625</name>
</gene>
<evidence type="ECO:0000256" key="2">
    <source>
        <dbReference type="SAM" id="Phobius"/>
    </source>
</evidence>
<dbReference type="AlphaFoldDB" id="A0A246JNJ3"/>
<feature type="region of interest" description="Disordered" evidence="1">
    <location>
        <begin position="1"/>
        <end position="25"/>
    </location>
</feature>
<keyword evidence="4" id="KW-1185">Reference proteome</keyword>
<dbReference type="Pfam" id="PF08310">
    <property type="entry name" value="LGFP"/>
    <property type="match status" value="3"/>
</dbReference>